<dbReference type="Pfam" id="PF08533">
    <property type="entry name" value="Glyco_hydro_42C"/>
    <property type="match status" value="1"/>
</dbReference>
<dbReference type="Proteomes" id="UP001644719">
    <property type="component" value="Unassembled WGS sequence"/>
</dbReference>
<dbReference type="InterPro" id="IPR013780">
    <property type="entry name" value="Glyco_hydro_b"/>
</dbReference>
<name>A0ABX2HAD2_9FIRM</name>
<evidence type="ECO:0000256" key="1">
    <source>
        <dbReference type="ARBA" id="ARBA00001412"/>
    </source>
</evidence>
<dbReference type="InterPro" id="IPR029062">
    <property type="entry name" value="Class_I_gatase-like"/>
</dbReference>
<dbReference type="Gene3D" id="3.20.20.80">
    <property type="entry name" value="Glycosidases"/>
    <property type="match status" value="1"/>
</dbReference>
<reference evidence="10 11" key="1">
    <citation type="journal article" date="2020" name="Cell Host Microbe">
        <title>Functional and Genomic Variation between Human-Derived Isolates of Lachnospiraceae Reveals Inter- and Intra-Species Diversity.</title>
        <authorList>
            <person name="Sorbara M.T."/>
            <person name="Littmann E.R."/>
            <person name="Fontana E."/>
            <person name="Moody T.U."/>
            <person name="Kohout C.E."/>
            <person name="Gjonbalaj M."/>
            <person name="Eaton V."/>
            <person name="Seok R."/>
            <person name="Leiner I.M."/>
            <person name="Pamer E.G."/>
        </authorList>
    </citation>
    <scope>NUCLEOTIDE SEQUENCE [LARGE SCALE GENOMIC DNA]</scope>
    <source>
        <strain evidence="10 11">MSK.17.74</strain>
    </source>
</reference>
<comment type="catalytic activity">
    <reaction evidence="1 6">
        <text>Hydrolysis of terminal non-reducing beta-D-galactose residues in beta-D-galactosides.</text>
        <dbReference type="EC" id="3.2.1.23"/>
    </reaction>
</comment>
<comment type="caution">
    <text evidence="10">The sequence shown here is derived from an EMBL/GenBank/DDBJ whole genome shotgun (WGS) entry which is preliminary data.</text>
</comment>
<feature type="domain" description="Beta-galactosidase C-terminal" evidence="9">
    <location>
        <begin position="620"/>
        <end position="675"/>
    </location>
</feature>
<dbReference type="PIRSF" id="PIRSF001084">
    <property type="entry name" value="B-galactosidase"/>
    <property type="match status" value="1"/>
</dbReference>
<dbReference type="InterPro" id="IPR013739">
    <property type="entry name" value="Beta_galactosidase_C"/>
</dbReference>
<dbReference type="Gene3D" id="2.60.40.1180">
    <property type="entry name" value="Golgi alpha-mannosidase II"/>
    <property type="match status" value="1"/>
</dbReference>
<comment type="similarity">
    <text evidence="2 6">Belongs to the glycosyl hydrolase 42 family.</text>
</comment>
<proteinExistence type="inferred from homology"/>
<evidence type="ECO:0000259" key="7">
    <source>
        <dbReference type="Pfam" id="PF02449"/>
    </source>
</evidence>
<gene>
    <name evidence="10" type="ORF">G5B17_16835</name>
</gene>
<dbReference type="SUPFAM" id="SSF52317">
    <property type="entry name" value="Class I glutamine amidotransferase-like"/>
    <property type="match status" value="1"/>
</dbReference>
<evidence type="ECO:0000256" key="4">
    <source>
        <dbReference type="ARBA" id="ARBA00022801"/>
    </source>
</evidence>
<evidence type="ECO:0000313" key="11">
    <source>
        <dbReference type="Proteomes" id="UP001644719"/>
    </source>
</evidence>
<dbReference type="CDD" id="cd03143">
    <property type="entry name" value="A4_beta-galactosidase_middle_domain"/>
    <property type="match status" value="1"/>
</dbReference>
<dbReference type="InterPro" id="IPR013738">
    <property type="entry name" value="Beta_galactosidase_Trimer"/>
</dbReference>
<evidence type="ECO:0000259" key="8">
    <source>
        <dbReference type="Pfam" id="PF08532"/>
    </source>
</evidence>
<dbReference type="SUPFAM" id="SSF51445">
    <property type="entry name" value="(Trans)glycosidases"/>
    <property type="match status" value="1"/>
</dbReference>
<dbReference type="Pfam" id="PF08532">
    <property type="entry name" value="Glyco_hydro_42M"/>
    <property type="match status" value="1"/>
</dbReference>
<dbReference type="EC" id="3.2.1.23" evidence="3 6"/>
<accession>A0ABX2HAD2</accession>
<evidence type="ECO:0000259" key="9">
    <source>
        <dbReference type="Pfam" id="PF08533"/>
    </source>
</evidence>
<keyword evidence="4 6" id="KW-0378">Hydrolase</keyword>
<evidence type="ECO:0000256" key="2">
    <source>
        <dbReference type="ARBA" id="ARBA00005940"/>
    </source>
</evidence>
<sequence length="676" mass="77698">MALTKWNGILYGGDYCPEQWDEETLHEDIRIMKEYGINAVTLNVHSWCVYQPEEGAYSFGVMDHIIHLLEENGINIVMATGTAALPNWLLKKYPDIMAQSIRGVRNRPARRVNYCPNNKEFKHRIQEICEVLAKHYKDQKNIVLWHLSNELEGHCYCDCCANEYRKWLKERYGSLEALNKAWNTMFWGHVYTDWEQINPPAYDNMVMENVNGAGIDLSAFPTESMEYKRFMTESFKKDFEIEKAAILKYIPDALVTNNFQFREYDYDELAKPLDIVSFDLYPEKNDSPHKAAFFLDMCRGLKKKQSPFLMMEMSPNQASWAMSCPVKRPNEVSSIAVSSLARGAESAMFFQIRRSRAGFEKFHGAMIEHSGRTDTRQGKELKKLGSNLKKMGDSFLGTEVPAEVAIIADWNYKWGIEVTSFPKKGTKYFDEVLYYYKWFHDQNIMTDVVRADSDLSKYKMVVAPMMYMLTEKQADNIKAYVKNGGCFITTYFSGITDYQDNVWLGGYPGLLKDMLGIWVEETDTLYENESNLIQICADGFSQKEYTCGVFCDLLRVEGATVFGKYGKDFYQGQPCITENRYGKGKAIYIATKPDEAFLGALFSKYVQETGVIKVLKTSAGVQAALRKNETEQYLFLINYSAEQQKVELGGKLRNILSNEEESIAMLIPGDYAIYRL</sequence>
<dbReference type="InterPro" id="IPR003476">
    <property type="entry name" value="Glyco_hydro_42"/>
</dbReference>
<keyword evidence="5 6" id="KW-0326">Glycosidase</keyword>
<dbReference type="InterPro" id="IPR013529">
    <property type="entry name" value="Glyco_hydro_42_N"/>
</dbReference>
<evidence type="ECO:0000256" key="3">
    <source>
        <dbReference type="ARBA" id="ARBA00012756"/>
    </source>
</evidence>
<keyword evidence="11" id="KW-1185">Reference proteome</keyword>
<dbReference type="InterPro" id="IPR017853">
    <property type="entry name" value="GH"/>
</dbReference>
<evidence type="ECO:0000313" key="10">
    <source>
        <dbReference type="EMBL" id="NSG87033.1"/>
    </source>
</evidence>
<feature type="domain" description="Beta-galactosidase trimerisation" evidence="8">
    <location>
        <begin position="402"/>
        <end position="611"/>
    </location>
</feature>
<dbReference type="Pfam" id="PF02449">
    <property type="entry name" value="Glyco_hydro_42"/>
    <property type="match status" value="1"/>
</dbReference>
<feature type="domain" description="Glycoside hydrolase family 42 N-terminal" evidence="7">
    <location>
        <begin position="14"/>
        <end position="391"/>
    </location>
</feature>
<dbReference type="RefSeq" id="WP_148463274.1">
    <property type="nucleotide sequence ID" value="NZ_JAAITS010000057.1"/>
</dbReference>
<dbReference type="Gene3D" id="3.40.50.880">
    <property type="match status" value="1"/>
</dbReference>
<evidence type="ECO:0000256" key="6">
    <source>
        <dbReference type="PIRNR" id="PIRNR001084"/>
    </source>
</evidence>
<dbReference type="PANTHER" id="PTHR36447:SF1">
    <property type="entry name" value="BETA-GALACTOSIDASE GANA"/>
    <property type="match status" value="1"/>
</dbReference>
<dbReference type="PANTHER" id="PTHR36447">
    <property type="entry name" value="BETA-GALACTOSIDASE GANA"/>
    <property type="match status" value="1"/>
</dbReference>
<organism evidence="10 11">
    <name type="scientific">Blautia faecis</name>
    <dbReference type="NCBI Taxonomy" id="871665"/>
    <lineage>
        <taxon>Bacteria</taxon>
        <taxon>Bacillati</taxon>
        <taxon>Bacillota</taxon>
        <taxon>Clostridia</taxon>
        <taxon>Lachnospirales</taxon>
        <taxon>Lachnospiraceae</taxon>
        <taxon>Blautia</taxon>
    </lineage>
</organism>
<dbReference type="EMBL" id="JAAITS010000057">
    <property type="protein sequence ID" value="NSG87033.1"/>
    <property type="molecule type" value="Genomic_DNA"/>
</dbReference>
<evidence type="ECO:0000256" key="5">
    <source>
        <dbReference type="ARBA" id="ARBA00023295"/>
    </source>
</evidence>
<protein>
    <recommendedName>
        <fullName evidence="3 6">Beta-galactosidase</fullName>
        <shortName evidence="6">Beta-gal</shortName>
        <ecNumber evidence="3 6">3.2.1.23</ecNumber>
    </recommendedName>
</protein>